<feature type="region of interest" description="Disordered" evidence="1">
    <location>
        <begin position="68"/>
        <end position="87"/>
    </location>
</feature>
<feature type="chain" id="PRO_5012397626" evidence="2">
    <location>
        <begin position="25"/>
        <end position="100"/>
    </location>
</feature>
<evidence type="ECO:0000256" key="2">
    <source>
        <dbReference type="SAM" id="SignalP"/>
    </source>
</evidence>
<reference evidence="3" key="1">
    <citation type="journal article" date="2017" name="J. ISSAAS">
        <title>Ophiuroid Phylotranscriptomics Enables Discovery Of Novel Echinoderm Representatives Of Bilaterian Neuropeptide Families And Reconstruction Of Neuropeptide Precursor Evolution Over ~270 Million Years.</title>
        <authorList>
            <person name="Zandawala M."/>
            <person name="Yanez L.A."/>
            <person name="Moghul I."/>
            <person name="Delroisse J."/>
            <person name="Abylkassimova N."/>
            <person name="Hugall A."/>
            <person name="O'Hara T."/>
            <person name="Elphick M.R."/>
        </authorList>
    </citation>
    <scope>NUCLEOTIDE SEQUENCE</scope>
</reference>
<dbReference type="EMBL" id="MF155245">
    <property type="protein sequence ID" value="ASK86255.1"/>
    <property type="molecule type" value="mRNA"/>
</dbReference>
<organism evidence="3">
    <name type="scientific">Ophionotus victoriae</name>
    <dbReference type="NCBI Taxonomy" id="667017"/>
    <lineage>
        <taxon>Eukaryota</taxon>
        <taxon>Metazoa</taxon>
        <taxon>Echinodermata</taxon>
        <taxon>Eleutherozoa</taxon>
        <taxon>Asterozoa</taxon>
        <taxon>Ophiuroidea</taxon>
        <taxon>Myophiuroidea</taxon>
        <taxon>Metophiurida</taxon>
        <taxon>Ophintegrida</taxon>
        <taxon>Amphilepidida</taxon>
        <taxon>Ophiurina</taxon>
        <taxon>Chilophiurina</taxon>
        <taxon>Ophiuridae</taxon>
        <taxon>Ophiurinae</taxon>
        <taxon>Ophionotus</taxon>
    </lineage>
</organism>
<dbReference type="AlphaFoldDB" id="A0A220W0D6"/>
<evidence type="ECO:0000256" key="1">
    <source>
        <dbReference type="SAM" id="MobiDB-lite"/>
    </source>
</evidence>
<feature type="signal peptide" evidence="2">
    <location>
        <begin position="1"/>
        <end position="24"/>
    </location>
</feature>
<protein>
    <submittedName>
        <fullName evidence="3">Orexin 1</fullName>
    </submittedName>
</protein>
<proteinExistence type="evidence at transcript level"/>
<evidence type="ECO:0000313" key="3">
    <source>
        <dbReference type="EMBL" id="ASK86255.1"/>
    </source>
</evidence>
<keyword evidence="2" id="KW-0732">Signal</keyword>
<sequence length="100" mass="11177">MKLLGCLLTTLILMIALIAIPTTADRACCRLTTGCQLRTDCLCVAKEVMCRDPSVGLLNMGKRFKTLETNDEQDEESKRAQRNRAKRAYGKELLDTLLLS</sequence>
<accession>A0A220W0D6</accession>
<name>A0A220W0D6_9ECHI</name>